<keyword evidence="4" id="KW-1185">Reference proteome</keyword>
<organism evidence="3 4">
    <name type="scientific">Amycolatopsis ultiminotia</name>
    <dbReference type="NCBI Taxonomy" id="543629"/>
    <lineage>
        <taxon>Bacteria</taxon>
        <taxon>Bacillati</taxon>
        <taxon>Actinomycetota</taxon>
        <taxon>Actinomycetes</taxon>
        <taxon>Pseudonocardiales</taxon>
        <taxon>Pseudonocardiaceae</taxon>
        <taxon>Amycolatopsis</taxon>
    </lineage>
</organism>
<sequence>MRCYVVDAFTGNAFTGNPAGVVVLEEPAEPSWMQQVAAELKHSETAFVLPGKPGAATGLRWFTPATEVDLCGHATVAATQVLGGDRTYDTRSGLLRCTKHDDGWITMDFPSDEPRESQDDLSRILPGTTPKYVGRASENLFAELSSAEQVAAAEPDLDALGNTWTGRLIITAKGGGTDFVSRFFGPGVGVDEDPVTGSAHCCLAPYWSRKLGKTDLAGTQVSKRGGVVGATVNDDRVLLRGRAVTILSGELHV</sequence>
<dbReference type="SUPFAM" id="SSF54506">
    <property type="entry name" value="Diaminopimelate epimerase-like"/>
    <property type="match status" value="1"/>
</dbReference>
<dbReference type="PANTHER" id="PTHR13774">
    <property type="entry name" value="PHENAZINE BIOSYNTHESIS PROTEIN"/>
    <property type="match status" value="1"/>
</dbReference>
<reference evidence="4" key="1">
    <citation type="journal article" date="2019" name="Int. J. Syst. Evol. Microbiol.">
        <title>The Global Catalogue of Microorganisms (GCM) 10K type strain sequencing project: providing services to taxonomists for standard genome sequencing and annotation.</title>
        <authorList>
            <consortium name="The Broad Institute Genomics Platform"/>
            <consortium name="The Broad Institute Genome Sequencing Center for Infectious Disease"/>
            <person name="Wu L."/>
            <person name="Ma J."/>
        </authorList>
    </citation>
    <scope>NUCLEOTIDE SEQUENCE [LARGE SCALE GENOMIC DNA]</scope>
    <source>
        <strain evidence="4">JCM 16898</strain>
    </source>
</reference>
<proteinExistence type="inferred from homology"/>
<evidence type="ECO:0000256" key="1">
    <source>
        <dbReference type="ARBA" id="ARBA00008270"/>
    </source>
</evidence>
<dbReference type="PANTHER" id="PTHR13774:SF17">
    <property type="entry name" value="PHENAZINE BIOSYNTHESIS-LIKE DOMAIN-CONTAINING PROTEIN"/>
    <property type="match status" value="1"/>
</dbReference>
<protein>
    <submittedName>
        <fullName evidence="3">PhzF family phenazine biosynthesis protein</fullName>
    </submittedName>
</protein>
<dbReference type="EMBL" id="BAAAZN010000009">
    <property type="protein sequence ID" value="GAA3555138.1"/>
    <property type="molecule type" value="Genomic_DNA"/>
</dbReference>
<evidence type="ECO:0000256" key="2">
    <source>
        <dbReference type="ARBA" id="ARBA00023235"/>
    </source>
</evidence>
<dbReference type="InterPro" id="IPR003719">
    <property type="entry name" value="Phenazine_PhzF-like"/>
</dbReference>
<gene>
    <name evidence="3" type="ORF">GCM10022222_43480</name>
</gene>
<evidence type="ECO:0000313" key="4">
    <source>
        <dbReference type="Proteomes" id="UP001500689"/>
    </source>
</evidence>
<accession>A0ABP6WT17</accession>
<dbReference type="Pfam" id="PF02567">
    <property type="entry name" value="PhzC-PhzF"/>
    <property type="match status" value="1"/>
</dbReference>
<comment type="caution">
    <text evidence="3">The sequence shown here is derived from an EMBL/GenBank/DDBJ whole genome shotgun (WGS) entry which is preliminary data.</text>
</comment>
<dbReference type="PIRSF" id="PIRSF016184">
    <property type="entry name" value="PhzC_PhzF"/>
    <property type="match status" value="1"/>
</dbReference>
<dbReference type="Proteomes" id="UP001500689">
    <property type="component" value="Unassembled WGS sequence"/>
</dbReference>
<dbReference type="NCBIfam" id="TIGR00654">
    <property type="entry name" value="PhzF_family"/>
    <property type="match status" value="1"/>
</dbReference>
<dbReference type="RefSeq" id="WP_344862584.1">
    <property type="nucleotide sequence ID" value="NZ_BAAAZN010000009.1"/>
</dbReference>
<comment type="similarity">
    <text evidence="1">Belongs to the PhzF family.</text>
</comment>
<keyword evidence="2" id="KW-0413">Isomerase</keyword>
<dbReference type="Gene3D" id="3.10.310.10">
    <property type="entry name" value="Diaminopimelate Epimerase, Chain A, domain 1"/>
    <property type="match status" value="2"/>
</dbReference>
<evidence type="ECO:0000313" key="3">
    <source>
        <dbReference type="EMBL" id="GAA3555138.1"/>
    </source>
</evidence>
<name>A0ABP6WT17_9PSEU</name>